<evidence type="ECO:0000256" key="9">
    <source>
        <dbReference type="ARBA" id="ARBA00023136"/>
    </source>
</evidence>
<dbReference type="AlphaFoldDB" id="A0A9P0B0Q3"/>
<keyword evidence="13" id="KW-1185">Reference proteome</keyword>
<evidence type="ECO:0000256" key="4">
    <source>
        <dbReference type="ARBA" id="ARBA00022692"/>
    </source>
</evidence>
<organism evidence="12 13">
    <name type="scientific">Brassicogethes aeneus</name>
    <name type="common">Rape pollen beetle</name>
    <name type="synonym">Meligethes aeneus</name>
    <dbReference type="NCBI Taxonomy" id="1431903"/>
    <lineage>
        <taxon>Eukaryota</taxon>
        <taxon>Metazoa</taxon>
        <taxon>Ecdysozoa</taxon>
        <taxon>Arthropoda</taxon>
        <taxon>Hexapoda</taxon>
        <taxon>Insecta</taxon>
        <taxon>Pterygota</taxon>
        <taxon>Neoptera</taxon>
        <taxon>Endopterygota</taxon>
        <taxon>Coleoptera</taxon>
        <taxon>Polyphaga</taxon>
        <taxon>Cucujiformia</taxon>
        <taxon>Nitidulidae</taxon>
        <taxon>Meligethinae</taxon>
        <taxon>Brassicogethes</taxon>
    </lineage>
</organism>
<evidence type="ECO:0000256" key="5">
    <source>
        <dbReference type="ARBA" id="ARBA00022737"/>
    </source>
</evidence>
<reference evidence="12" key="1">
    <citation type="submission" date="2021-12" db="EMBL/GenBank/DDBJ databases">
        <authorList>
            <person name="King R."/>
        </authorList>
    </citation>
    <scope>NUCLEOTIDE SEQUENCE</scope>
</reference>
<evidence type="ECO:0000256" key="3">
    <source>
        <dbReference type="ARBA" id="ARBA00022448"/>
    </source>
</evidence>
<dbReference type="SUPFAM" id="SSF103506">
    <property type="entry name" value="Mitochondrial carrier"/>
    <property type="match status" value="1"/>
</dbReference>
<evidence type="ECO:0000256" key="10">
    <source>
        <dbReference type="PROSITE-ProRule" id="PRU00282"/>
    </source>
</evidence>
<keyword evidence="5" id="KW-0677">Repeat</keyword>
<evidence type="ECO:0000256" key="6">
    <source>
        <dbReference type="ARBA" id="ARBA00022792"/>
    </source>
</evidence>
<keyword evidence="8" id="KW-0496">Mitochondrion</keyword>
<sequence length="175" mass="18842">MEFVVGGMAATSAGPSDKQPGQIQRFLDAGCKVAKKDGLKSLQKGLSPALGAHLMSYGTKLGSYQFGQNRGLTTDRNGNVVLLKSISTSGAGGMLGTILIQSLLFTKNTKRQLVPQVNGRVYESFLDCVKKTYKANGFKPFYRGMGPIYLKLGPHTILCLDTLGRIESVQHIRCG</sequence>
<evidence type="ECO:0000313" key="13">
    <source>
        <dbReference type="Proteomes" id="UP001154078"/>
    </source>
</evidence>
<keyword evidence="4 10" id="KW-0812">Transmembrane</keyword>
<name>A0A9P0B0Q3_BRAAE</name>
<dbReference type="PROSITE" id="PS50920">
    <property type="entry name" value="SOLCAR"/>
    <property type="match status" value="2"/>
</dbReference>
<dbReference type="InterPro" id="IPR018108">
    <property type="entry name" value="MCP_transmembrane"/>
</dbReference>
<comment type="subcellular location">
    <subcellularLocation>
        <location evidence="1">Mitochondrion inner membrane</location>
        <topology evidence="1">Multi-pass membrane protein</topology>
    </subcellularLocation>
</comment>
<dbReference type="Gene3D" id="1.50.40.10">
    <property type="entry name" value="Mitochondrial carrier domain"/>
    <property type="match status" value="1"/>
</dbReference>
<accession>A0A9P0B0Q3</accession>
<gene>
    <name evidence="12" type="ORF">MELIAE_LOCUS6346</name>
</gene>
<comment type="similarity">
    <text evidence="2 11">Belongs to the mitochondrial carrier (TC 2.A.29) family.</text>
</comment>
<feature type="repeat" description="Solcar" evidence="10">
    <location>
        <begin position="1"/>
        <end position="70"/>
    </location>
</feature>
<evidence type="ECO:0000256" key="2">
    <source>
        <dbReference type="ARBA" id="ARBA00006375"/>
    </source>
</evidence>
<keyword evidence="6" id="KW-0999">Mitochondrion inner membrane</keyword>
<dbReference type="OrthoDB" id="6703404at2759"/>
<feature type="repeat" description="Solcar" evidence="10">
    <location>
        <begin position="84"/>
        <end position="169"/>
    </location>
</feature>
<evidence type="ECO:0000256" key="7">
    <source>
        <dbReference type="ARBA" id="ARBA00022989"/>
    </source>
</evidence>
<proteinExistence type="inferred from homology"/>
<dbReference type="InterPro" id="IPR051508">
    <property type="entry name" value="Mito_Carrier_Antiporter"/>
</dbReference>
<keyword evidence="3 11" id="KW-0813">Transport</keyword>
<evidence type="ECO:0000256" key="1">
    <source>
        <dbReference type="ARBA" id="ARBA00004448"/>
    </source>
</evidence>
<dbReference type="Proteomes" id="UP001154078">
    <property type="component" value="Chromosome 4"/>
</dbReference>
<dbReference type="PANTHER" id="PTHR45928">
    <property type="entry name" value="RE38146P"/>
    <property type="match status" value="1"/>
</dbReference>
<dbReference type="PANTHER" id="PTHR45928:SF1">
    <property type="entry name" value="RE38146P"/>
    <property type="match status" value="1"/>
</dbReference>
<evidence type="ECO:0000256" key="8">
    <source>
        <dbReference type="ARBA" id="ARBA00023128"/>
    </source>
</evidence>
<keyword evidence="9 10" id="KW-0472">Membrane</keyword>
<dbReference type="EMBL" id="OV121135">
    <property type="protein sequence ID" value="CAH0554851.1"/>
    <property type="molecule type" value="Genomic_DNA"/>
</dbReference>
<evidence type="ECO:0000256" key="11">
    <source>
        <dbReference type="RuleBase" id="RU000488"/>
    </source>
</evidence>
<protein>
    <submittedName>
        <fullName evidence="12">Uncharacterized protein</fullName>
    </submittedName>
</protein>
<dbReference type="GO" id="GO:0005743">
    <property type="term" value="C:mitochondrial inner membrane"/>
    <property type="evidence" value="ECO:0007669"/>
    <property type="project" value="UniProtKB-SubCell"/>
</dbReference>
<dbReference type="InterPro" id="IPR023395">
    <property type="entry name" value="MCP_dom_sf"/>
</dbReference>
<evidence type="ECO:0000313" key="12">
    <source>
        <dbReference type="EMBL" id="CAH0554851.1"/>
    </source>
</evidence>
<keyword evidence="7" id="KW-1133">Transmembrane helix</keyword>
<dbReference type="Pfam" id="PF00153">
    <property type="entry name" value="Mito_carr"/>
    <property type="match status" value="1"/>
</dbReference>